<evidence type="ECO:0000313" key="2">
    <source>
        <dbReference type="Proteomes" id="UP000030686"/>
    </source>
</evidence>
<gene>
    <name evidence="1" type="ORF">PROQFM164_S02g002931</name>
</gene>
<keyword evidence="2" id="KW-1185">Reference proteome</keyword>
<reference evidence="1" key="1">
    <citation type="journal article" date="2014" name="Nat. Commun.">
        <title>Multiple recent horizontal transfers of a large genomic region in cheese making fungi.</title>
        <authorList>
            <person name="Cheeseman K."/>
            <person name="Ropars J."/>
            <person name="Renault P."/>
            <person name="Dupont J."/>
            <person name="Gouzy J."/>
            <person name="Branca A."/>
            <person name="Abraham A.L."/>
            <person name="Ceppi M."/>
            <person name="Conseiller E."/>
            <person name="Debuchy R."/>
            <person name="Malagnac F."/>
            <person name="Goarin A."/>
            <person name="Silar P."/>
            <person name="Lacoste S."/>
            <person name="Sallet E."/>
            <person name="Bensimon A."/>
            <person name="Giraud T."/>
            <person name="Brygoo Y."/>
        </authorList>
    </citation>
    <scope>NUCLEOTIDE SEQUENCE [LARGE SCALE GENOMIC DNA]</scope>
    <source>
        <strain evidence="1">FM164</strain>
    </source>
</reference>
<dbReference type="Proteomes" id="UP000030686">
    <property type="component" value="Unassembled WGS sequence"/>
</dbReference>
<proteinExistence type="predicted"/>
<evidence type="ECO:0000313" key="1">
    <source>
        <dbReference type="EMBL" id="CDM32780.1"/>
    </source>
</evidence>
<accession>W6Q8T7</accession>
<organism evidence="1 2">
    <name type="scientific">Penicillium roqueforti (strain FM164)</name>
    <dbReference type="NCBI Taxonomy" id="1365484"/>
    <lineage>
        <taxon>Eukaryota</taxon>
        <taxon>Fungi</taxon>
        <taxon>Dikarya</taxon>
        <taxon>Ascomycota</taxon>
        <taxon>Pezizomycotina</taxon>
        <taxon>Eurotiomycetes</taxon>
        <taxon>Eurotiomycetidae</taxon>
        <taxon>Eurotiales</taxon>
        <taxon>Aspergillaceae</taxon>
        <taxon>Penicillium</taxon>
    </lineage>
</organism>
<dbReference type="AlphaFoldDB" id="W6Q8T7"/>
<name>W6Q8T7_PENRF</name>
<sequence length="54" mass="6613">MPSCKRCWPMLLDMLDCAGRWHLPERYHYRPWVHRYVDSQNHPGQQAPNFPPRH</sequence>
<dbReference type="EMBL" id="HG792016">
    <property type="protein sequence ID" value="CDM32780.1"/>
    <property type="molecule type" value="Genomic_DNA"/>
</dbReference>
<protein>
    <submittedName>
        <fullName evidence="1">Genomic scaffold, ProqFM164S02</fullName>
    </submittedName>
</protein>